<keyword evidence="4 5" id="KW-0472">Membrane</keyword>
<evidence type="ECO:0000313" key="7">
    <source>
        <dbReference type="EMBL" id="STO93034.1"/>
    </source>
</evidence>
<evidence type="ECO:0000256" key="5">
    <source>
        <dbReference type="SAM" id="Phobius"/>
    </source>
</evidence>
<dbReference type="PANTHER" id="PTHR37422">
    <property type="entry name" value="TEICHURONIC ACID BIOSYNTHESIS PROTEIN TUAE"/>
    <property type="match status" value="1"/>
</dbReference>
<accession>A0A377IXN1</accession>
<name>A0A377IXN1_9PAST</name>
<keyword evidence="3 5" id="KW-1133">Transmembrane helix</keyword>
<dbReference type="EMBL" id="UGHS01000004">
    <property type="protein sequence ID" value="STO93034.1"/>
    <property type="molecule type" value="Genomic_DNA"/>
</dbReference>
<dbReference type="AlphaFoldDB" id="A0A377IXN1"/>
<feature type="transmembrane region" description="Helical" evidence="5">
    <location>
        <begin position="64"/>
        <end position="82"/>
    </location>
</feature>
<feature type="transmembrane region" description="Helical" evidence="5">
    <location>
        <begin position="334"/>
        <end position="353"/>
    </location>
</feature>
<feature type="domain" description="O-antigen ligase-related" evidence="6">
    <location>
        <begin position="187"/>
        <end position="341"/>
    </location>
</feature>
<evidence type="ECO:0000256" key="1">
    <source>
        <dbReference type="ARBA" id="ARBA00004141"/>
    </source>
</evidence>
<keyword evidence="8" id="KW-1185">Reference proteome</keyword>
<feature type="transmembrane region" description="Helical" evidence="5">
    <location>
        <begin position="224"/>
        <end position="243"/>
    </location>
</feature>
<dbReference type="InterPro" id="IPR051533">
    <property type="entry name" value="WaaL-like"/>
</dbReference>
<evidence type="ECO:0000259" key="6">
    <source>
        <dbReference type="Pfam" id="PF04932"/>
    </source>
</evidence>
<evidence type="ECO:0000256" key="4">
    <source>
        <dbReference type="ARBA" id="ARBA00023136"/>
    </source>
</evidence>
<dbReference type="RefSeq" id="WP_115002973.1">
    <property type="nucleotide sequence ID" value="NZ_JAHAHE010000003.1"/>
</dbReference>
<evidence type="ECO:0000256" key="3">
    <source>
        <dbReference type="ARBA" id="ARBA00022989"/>
    </source>
</evidence>
<dbReference type="GO" id="GO:0016020">
    <property type="term" value="C:membrane"/>
    <property type="evidence" value="ECO:0007669"/>
    <property type="project" value="UniProtKB-SubCell"/>
</dbReference>
<feature type="transmembrane region" description="Helical" evidence="5">
    <location>
        <begin position="7"/>
        <end position="27"/>
    </location>
</feature>
<reference evidence="7 8" key="1">
    <citation type="submission" date="2018-06" db="EMBL/GenBank/DDBJ databases">
        <authorList>
            <consortium name="Pathogen Informatics"/>
            <person name="Doyle S."/>
        </authorList>
    </citation>
    <scope>NUCLEOTIDE SEQUENCE [LARGE SCALE GENOMIC DNA]</scope>
    <source>
        <strain evidence="7 8">NCTC13335</strain>
    </source>
</reference>
<gene>
    <name evidence="7" type="primary">rfaL</name>
    <name evidence="7" type="ORF">NCTC13335_00898</name>
</gene>
<dbReference type="InterPro" id="IPR007016">
    <property type="entry name" value="O-antigen_ligase-rel_domated"/>
</dbReference>
<dbReference type="Proteomes" id="UP000255264">
    <property type="component" value="Unassembled WGS sequence"/>
</dbReference>
<dbReference type="OrthoDB" id="8576060at2"/>
<protein>
    <submittedName>
        <fullName evidence="7">Lipooligosaccharide biosynthesis protein</fullName>
    </submittedName>
</protein>
<proteinExistence type="predicted"/>
<dbReference type="PANTHER" id="PTHR37422:SF17">
    <property type="entry name" value="O-ANTIGEN LIGASE"/>
    <property type="match status" value="1"/>
</dbReference>
<evidence type="ECO:0000256" key="2">
    <source>
        <dbReference type="ARBA" id="ARBA00022692"/>
    </source>
</evidence>
<feature type="transmembrane region" description="Helical" evidence="5">
    <location>
        <begin position="150"/>
        <end position="171"/>
    </location>
</feature>
<dbReference type="Pfam" id="PF04932">
    <property type="entry name" value="Wzy_C"/>
    <property type="match status" value="1"/>
</dbReference>
<sequence length="421" mass="47166">MQISKQNLLPLGINFALGFFFISILAIKGGYNISPFILIFLGLGYFLYGLKQKWQWSLSSQDKLFIYSYLLYFLLFVLSLLFNGGKGRELDNPSRVLLLIPVLLLLLRIPFNLKIIMMAIPCGAITAGLVAVFDKLVLHSLEAYAPRMMHIQAGDIAMSLGMFSLLLALYAQRKQLKIPTLFCLASALMGMLGSFLSTARGGWIGLPIILGLMLWIYRQSLSRGFFIGLIGIFVLGGAALSQMPQNRISERFSSAQVEIERYWQHQDGTTSVGARFDMWKSALLMAQQKPILGWGIQGAAEERKKMAEQGIISTYAGQFGHAHNQYLDDLSKRGVLGLFTLLAIFFIPLRAFWQHTQNPNQEVKLCAALGVVHVISTMCYCLSQGFFAHNSGNIFYFFLTVVFYAALKNQLQVSHENSRHS</sequence>
<evidence type="ECO:0000313" key="8">
    <source>
        <dbReference type="Proteomes" id="UP000255264"/>
    </source>
</evidence>
<feature type="transmembrane region" description="Helical" evidence="5">
    <location>
        <begin position="178"/>
        <end position="195"/>
    </location>
</feature>
<feature type="transmembrane region" description="Helical" evidence="5">
    <location>
        <begin position="33"/>
        <end position="50"/>
    </location>
</feature>
<feature type="transmembrane region" description="Helical" evidence="5">
    <location>
        <begin position="394"/>
        <end position="411"/>
    </location>
</feature>
<feature type="transmembrane region" description="Helical" evidence="5">
    <location>
        <begin position="118"/>
        <end position="138"/>
    </location>
</feature>
<keyword evidence="2 5" id="KW-0812">Transmembrane</keyword>
<organism evidence="7 8">
    <name type="scientific">Haemophilus pittmaniae</name>
    <dbReference type="NCBI Taxonomy" id="249188"/>
    <lineage>
        <taxon>Bacteria</taxon>
        <taxon>Pseudomonadati</taxon>
        <taxon>Pseudomonadota</taxon>
        <taxon>Gammaproteobacteria</taxon>
        <taxon>Pasteurellales</taxon>
        <taxon>Pasteurellaceae</taxon>
        <taxon>Haemophilus</taxon>
    </lineage>
</organism>
<feature type="transmembrane region" description="Helical" evidence="5">
    <location>
        <begin position="94"/>
        <end position="111"/>
    </location>
</feature>
<comment type="subcellular location">
    <subcellularLocation>
        <location evidence="1">Membrane</location>
        <topology evidence="1">Multi-pass membrane protein</topology>
    </subcellularLocation>
</comment>